<sequence>MITAPVSPHDLDRALKRDSMPCNNDICYSPATCYGPIGNLAACCEPDEDCNVITTCYPYSEEGVLNGSPNGNAEYCDSEYPYCITYFFAAYSGLEVIYCDNTTVNSSIITATYNWGISTTAAQALAPITVTQYIVSSISLFPSETSTSSSTSTSTSTTSSPSTATPTPTPATAATTTTVATPHQVLPTSAVIGIAVGATLLGVALMIIAILLWRRHSSTTNMPPAPSNPEIQVASYASPSLSPNAQTSWVPETILGEKSEKSPSYGFEARRIGIQPDCQVEGAGAGAGERDSVPPAWAPPGDGVGNGKGVEVGVGVGVGRGVEPVVISELGGESRGVGDGVEGK</sequence>
<name>W9CQ77_SCLBF</name>
<evidence type="ECO:0000313" key="3">
    <source>
        <dbReference type="EMBL" id="ESZ97991.1"/>
    </source>
</evidence>
<evidence type="ECO:0000256" key="1">
    <source>
        <dbReference type="SAM" id="MobiDB-lite"/>
    </source>
</evidence>
<dbReference type="HOGENOM" id="CLU_897119_0_0_1"/>
<dbReference type="STRING" id="1432307.W9CQ77"/>
<dbReference type="EMBL" id="AYSA01000057">
    <property type="protein sequence ID" value="ESZ97991.1"/>
    <property type="molecule type" value="Genomic_DNA"/>
</dbReference>
<proteinExistence type="predicted"/>
<keyword evidence="2" id="KW-1133">Transmembrane helix</keyword>
<protein>
    <recommendedName>
        <fullName evidence="5">Mid2 domain-containing protein</fullName>
    </recommendedName>
</protein>
<dbReference type="Proteomes" id="UP000019487">
    <property type="component" value="Unassembled WGS sequence"/>
</dbReference>
<dbReference type="OrthoDB" id="3541510at2759"/>
<feature type="transmembrane region" description="Helical" evidence="2">
    <location>
        <begin position="190"/>
        <end position="213"/>
    </location>
</feature>
<dbReference type="AlphaFoldDB" id="W9CQ77"/>
<evidence type="ECO:0008006" key="5">
    <source>
        <dbReference type="Google" id="ProtNLM"/>
    </source>
</evidence>
<feature type="region of interest" description="Disordered" evidence="1">
    <location>
        <begin position="143"/>
        <end position="176"/>
    </location>
</feature>
<reference evidence="3 4" key="1">
    <citation type="journal article" date="2014" name="Genome Announc.">
        <title>Draft genome sequence of Sclerotinia borealis, a psychrophilic plant pathogenic fungus.</title>
        <authorList>
            <person name="Mardanov A.V."/>
            <person name="Beletsky A.V."/>
            <person name="Kadnikov V.V."/>
            <person name="Ignatov A.N."/>
            <person name="Ravin N.V."/>
        </authorList>
    </citation>
    <scope>NUCLEOTIDE SEQUENCE [LARGE SCALE GENOMIC DNA]</scope>
    <source>
        <strain evidence="4">F-4157</strain>
    </source>
</reference>
<feature type="compositionally biased region" description="Low complexity" evidence="1">
    <location>
        <begin position="145"/>
        <end position="176"/>
    </location>
</feature>
<organism evidence="3 4">
    <name type="scientific">Sclerotinia borealis (strain F-4128)</name>
    <dbReference type="NCBI Taxonomy" id="1432307"/>
    <lineage>
        <taxon>Eukaryota</taxon>
        <taxon>Fungi</taxon>
        <taxon>Dikarya</taxon>
        <taxon>Ascomycota</taxon>
        <taxon>Pezizomycotina</taxon>
        <taxon>Leotiomycetes</taxon>
        <taxon>Helotiales</taxon>
        <taxon>Sclerotiniaceae</taxon>
        <taxon>Sclerotinia</taxon>
    </lineage>
</organism>
<keyword evidence="2" id="KW-0472">Membrane</keyword>
<comment type="caution">
    <text evidence="3">The sequence shown here is derived from an EMBL/GenBank/DDBJ whole genome shotgun (WGS) entry which is preliminary data.</text>
</comment>
<keyword evidence="4" id="KW-1185">Reference proteome</keyword>
<keyword evidence="2" id="KW-0812">Transmembrane</keyword>
<evidence type="ECO:0000256" key="2">
    <source>
        <dbReference type="SAM" id="Phobius"/>
    </source>
</evidence>
<gene>
    <name evidence="3" type="ORF">SBOR_1604</name>
</gene>
<accession>W9CQ77</accession>
<evidence type="ECO:0000313" key="4">
    <source>
        <dbReference type="Proteomes" id="UP000019487"/>
    </source>
</evidence>